<feature type="region of interest" description="Disordered" evidence="1">
    <location>
        <begin position="567"/>
        <end position="586"/>
    </location>
</feature>
<dbReference type="OrthoDB" id="5350396at2759"/>
<feature type="region of interest" description="Disordered" evidence="1">
    <location>
        <begin position="1"/>
        <end position="76"/>
    </location>
</feature>
<organism evidence="2 3">
    <name type="scientific">Curvularia kusanoi</name>
    <name type="common">Cochliobolus kusanoi</name>
    <dbReference type="NCBI Taxonomy" id="90978"/>
    <lineage>
        <taxon>Eukaryota</taxon>
        <taxon>Fungi</taxon>
        <taxon>Dikarya</taxon>
        <taxon>Ascomycota</taxon>
        <taxon>Pezizomycotina</taxon>
        <taxon>Dothideomycetes</taxon>
        <taxon>Pleosporomycetidae</taxon>
        <taxon>Pleosporales</taxon>
        <taxon>Pleosporineae</taxon>
        <taxon>Pleosporaceae</taxon>
        <taxon>Curvularia</taxon>
    </lineage>
</organism>
<protein>
    <submittedName>
        <fullName evidence="2">Uncharacterized protein</fullName>
    </submittedName>
</protein>
<feature type="compositionally biased region" description="Low complexity" evidence="1">
    <location>
        <begin position="31"/>
        <end position="57"/>
    </location>
</feature>
<feature type="compositionally biased region" description="Basic and acidic residues" evidence="1">
    <location>
        <begin position="142"/>
        <end position="151"/>
    </location>
</feature>
<dbReference type="EMBL" id="SWKU01000003">
    <property type="protein sequence ID" value="KAF3008760.1"/>
    <property type="molecule type" value="Genomic_DNA"/>
</dbReference>
<feature type="compositionally biased region" description="Polar residues" evidence="1">
    <location>
        <begin position="571"/>
        <end position="582"/>
    </location>
</feature>
<dbReference type="AlphaFoldDB" id="A0A9P4TKC5"/>
<proteinExistence type="predicted"/>
<dbReference type="Proteomes" id="UP000801428">
    <property type="component" value="Unassembled WGS sequence"/>
</dbReference>
<feature type="region of interest" description="Disordered" evidence="1">
    <location>
        <begin position="107"/>
        <end position="165"/>
    </location>
</feature>
<reference evidence="2" key="1">
    <citation type="submission" date="2019-04" db="EMBL/GenBank/DDBJ databases">
        <title>Sequencing of skin fungus with MAO and IRED activity.</title>
        <authorList>
            <person name="Marsaioli A.J."/>
            <person name="Bonatto J.M.C."/>
            <person name="Reis Junior O."/>
        </authorList>
    </citation>
    <scope>NUCLEOTIDE SEQUENCE</scope>
    <source>
        <strain evidence="2">30M1</strain>
    </source>
</reference>
<keyword evidence="3" id="KW-1185">Reference proteome</keyword>
<name>A0A9P4TKC5_CURKU</name>
<sequence length="691" mass="76083">MKRQDSSGGYRNILHFFKSVPRTSHSDSPADNSADNGSPPPSSAGASQPTSTQASAAGKTRMSESTTSAVEDAPVTSIETPLLVASQTSANSGASKRVLSHGKQVVLNSDSDSDSMGELDFGVPAPKPTVPTHTGRPTRSRIAVEEPELRRPSKSARSSGKRSVNKLMETAQKNIETERKIQESTEVLERSRADLTRIHEQPPSASVTLDKNALKHAIQDDDDSDGADRLYKAVQRTNEAQPQAVYHFFDHATDLSLIPPFPHQSLPDHGWTASFEEASARDHAFMSGFAQQIFRMHELPSELATWMIDQIYLSRDSTLDQKYIDILLMHDEQLQKQLSPRKLDLMFKSIGAHVAVLENDAEISPSEAEGTHEQPLPPSLRRIAALLTCAAPWLHTKARIRAFYLLCHACLDQRILLDQDTLESVQNAMEAIICQYDDNRKLTSGVGSPPMDEIPSLITSQLTYVIPKLLSRIRNPLLQINLIDAFPTRSPLTAYLQRHLALSFLLHPDSVNLPLADPRLPALIHRNLETSSNWHMNKDTNYSFVAARIALLDVAIGPGPLTVPYLPLTSPPSSERGSLSPSVPTPASPVLREFNEEVDALAQHIKLLGNSINETGAALDLTILKAKERCERVFWRLQHAVRIGGKKEENVFGNSEDAKQLKVRRFFNPLPKKSAPGKSIFGPDGDAESST</sequence>
<evidence type="ECO:0000256" key="1">
    <source>
        <dbReference type="SAM" id="MobiDB-lite"/>
    </source>
</evidence>
<comment type="caution">
    <text evidence="2">The sequence shown here is derived from an EMBL/GenBank/DDBJ whole genome shotgun (WGS) entry which is preliminary data.</text>
</comment>
<feature type="compositionally biased region" description="Polar residues" evidence="1">
    <location>
        <begin position="21"/>
        <end position="30"/>
    </location>
</feature>
<evidence type="ECO:0000313" key="3">
    <source>
        <dbReference type="Proteomes" id="UP000801428"/>
    </source>
</evidence>
<accession>A0A9P4TKC5</accession>
<gene>
    <name evidence="2" type="ORF">E8E13_010161</name>
</gene>
<feature type="region of interest" description="Disordered" evidence="1">
    <location>
        <begin position="668"/>
        <end position="691"/>
    </location>
</feature>
<evidence type="ECO:0000313" key="2">
    <source>
        <dbReference type="EMBL" id="KAF3008760.1"/>
    </source>
</evidence>